<evidence type="ECO:0000313" key="1">
    <source>
        <dbReference type="EMBL" id="GAW97958.1"/>
    </source>
</evidence>
<sequence>MMDPLGCLPRLKELFEILDAKLSEIDCAINNSADPDTDGLFDQSEYYVGIGLVAAQQYLGEVATFSRIGKDKAYKLGPRHRSGIPYAKAINSAANYWKHEAEWWEDLDRMNDSNSKTMIHVGVIADSEHYQLSNFLFALSNNKEIKLKCMIPIITEWLSALSS</sequence>
<dbReference type="RefSeq" id="WP_057180805.1">
    <property type="nucleotide sequence ID" value="NZ_BDQM01000062.1"/>
</dbReference>
<keyword evidence="2" id="KW-1185">Reference proteome</keyword>
<dbReference type="EMBL" id="BDQM01000062">
    <property type="protein sequence ID" value="GAW97958.1"/>
    <property type="molecule type" value="Genomic_DNA"/>
</dbReference>
<gene>
    <name evidence="1" type="ORF">MTCD1_03613</name>
</gene>
<accession>A0ABQ0N009</accession>
<dbReference type="Proteomes" id="UP000197068">
    <property type="component" value="Unassembled WGS sequence"/>
</dbReference>
<proteinExistence type="predicted"/>
<protein>
    <submittedName>
        <fullName evidence="1">Uncharacterized protein</fullName>
    </submittedName>
</protein>
<evidence type="ECO:0000313" key="2">
    <source>
        <dbReference type="Proteomes" id="UP000197068"/>
    </source>
</evidence>
<organism evidence="1 2">
    <name type="scientific">Colwellia marinimaniae</name>
    <dbReference type="NCBI Taxonomy" id="1513592"/>
    <lineage>
        <taxon>Bacteria</taxon>
        <taxon>Pseudomonadati</taxon>
        <taxon>Pseudomonadota</taxon>
        <taxon>Gammaproteobacteria</taxon>
        <taxon>Alteromonadales</taxon>
        <taxon>Colwelliaceae</taxon>
        <taxon>Colwellia</taxon>
    </lineage>
</organism>
<name>A0ABQ0N009_9GAMM</name>
<reference evidence="1 2" key="1">
    <citation type="submission" date="2017-06" db="EMBL/GenBank/DDBJ databases">
        <title>Whole Genome Sequences of Colwellia marinimaniae MTCD1.</title>
        <authorList>
            <person name="Kusumoto H."/>
            <person name="Inoue M."/>
            <person name="Tanikawa K."/>
            <person name="Maeji H."/>
            <person name="Cameron J.H."/>
            <person name="Bartlett D.H."/>
        </authorList>
    </citation>
    <scope>NUCLEOTIDE SEQUENCE [LARGE SCALE GENOMIC DNA]</scope>
    <source>
        <strain evidence="1 2">MTCD1</strain>
    </source>
</reference>
<comment type="caution">
    <text evidence="1">The sequence shown here is derived from an EMBL/GenBank/DDBJ whole genome shotgun (WGS) entry which is preliminary data.</text>
</comment>